<keyword evidence="2" id="KW-1185">Reference proteome</keyword>
<comment type="caution">
    <text evidence="1">The sequence shown here is derived from an EMBL/GenBank/DDBJ whole genome shotgun (WGS) entry which is preliminary data.</text>
</comment>
<name>A0ABT8SL87_9CAUL</name>
<dbReference type="Gene3D" id="3.30.450.40">
    <property type="match status" value="1"/>
</dbReference>
<dbReference type="RefSeq" id="WP_302109702.1">
    <property type="nucleotide sequence ID" value="NZ_JAUKTR010000003.1"/>
</dbReference>
<reference evidence="1" key="1">
    <citation type="submission" date="2023-07" db="EMBL/GenBank/DDBJ databases">
        <title>Brevundimonas soil sp. nov., isolated from the soil of chemical plant.</title>
        <authorList>
            <person name="Wu N."/>
        </authorList>
    </citation>
    <scope>NUCLEOTIDE SEQUENCE</scope>
    <source>
        <strain evidence="1">XZ-24</strain>
    </source>
</reference>
<dbReference type="InterPro" id="IPR029016">
    <property type="entry name" value="GAF-like_dom_sf"/>
</dbReference>
<protein>
    <submittedName>
        <fullName evidence="1">DUF484 family protein</fullName>
    </submittedName>
</protein>
<accession>A0ABT8SL87</accession>
<proteinExistence type="predicted"/>
<gene>
    <name evidence="1" type="ORF">Q0812_07480</name>
</gene>
<evidence type="ECO:0000313" key="2">
    <source>
        <dbReference type="Proteomes" id="UP001169063"/>
    </source>
</evidence>
<organism evidence="1 2">
    <name type="scientific">Peiella sedimenti</name>
    <dbReference type="NCBI Taxonomy" id="3061083"/>
    <lineage>
        <taxon>Bacteria</taxon>
        <taxon>Pseudomonadati</taxon>
        <taxon>Pseudomonadota</taxon>
        <taxon>Alphaproteobacteria</taxon>
        <taxon>Caulobacterales</taxon>
        <taxon>Caulobacteraceae</taxon>
        <taxon>Peiella</taxon>
    </lineage>
</organism>
<dbReference type="EMBL" id="JAUKTR010000003">
    <property type="protein sequence ID" value="MDO1559266.1"/>
    <property type="molecule type" value="Genomic_DNA"/>
</dbReference>
<evidence type="ECO:0000313" key="1">
    <source>
        <dbReference type="EMBL" id="MDO1559266.1"/>
    </source>
</evidence>
<dbReference type="InterPro" id="IPR007435">
    <property type="entry name" value="DUF484"/>
</dbReference>
<dbReference type="Pfam" id="PF04340">
    <property type="entry name" value="DUF484"/>
    <property type="match status" value="1"/>
</dbReference>
<sequence>MSKTAGDLFESVRGPAWPEVRHFLEVEPEHLLADRALLETLGLKRTGPNVVDFGPAALSRLEAVIEREGAARKAIEQVARANFAAQAQTHVAALDLMEARNHTDLARRLDAAAQARFGLAGATLLIEKPGGVPFGWRPLESGDVDGLLGENGLTWLGPVPRPEVLFPPQTVEAVSSVALVRLSPYSPVRPALVAFGSSDPEGFTRDMGCELAAFLARVAERMVERWPILDPDAA</sequence>
<dbReference type="Proteomes" id="UP001169063">
    <property type="component" value="Unassembled WGS sequence"/>
</dbReference>